<comment type="caution">
    <text evidence="1">The sequence shown here is derived from an EMBL/GenBank/DDBJ whole genome shotgun (WGS) entry which is preliminary data.</text>
</comment>
<protein>
    <submittedName>
        <fullName evidence="1">Uncharacterized protein</fullName>
    </submittedName>
</protein>
<reference evidence="1" key="1">
    <citation type="journal article" date="2015" name="Nature">
        <title>Complex archaea that bridge the gap between prokaryotes and eukaryotes.</title>
        <authorList>
            <person name="Spang A."/>
            <person name="Saw J.H."/>
            <person name="Jorgensen S.L."/>
            <person name="Zaremba-Niedzwiedzka K."/>
            <person name="Martijn J."/>
            <person name="Lind A.E."/>
            <person name="van Eijk R."/>
            <person name="Schleper C."/>
            <person name="Guy L."/>
            <person name="Ettema T.J."/>
        </authorList>
    </citation>
    <scope>NUCLEOTIDE SEQUENCE</scope>
</reference>
<evidence type="ECO:0000313" key="1">
    <source>
        <dbReference type="EMBL" id="KKN63703.1"/>
    </source>
</evidence>
<name>A0A0F9VD20_9ZZZZ</name>
<accession>A0A0F9VD20</accession>
<gene>
    <name evidence="1" type="ORF">LCGC14_0499380</name>
</gene>
<sequence>MVEGAAVFSLAIGFEATPTEPKWVFDTRDPITLVNGVALKVNVDGTLTLLVQDAATTGTITTPTPTSWVSGKITEVVAEWSSSLLRISVDGVTLIEDLAATVPDMTGITATSVQLGADSNVSGSLDSEFVRATFLKRPRR</sequence>
<proteinExistence type="predicted"/>
<dbReference type="EMBL" id="LAZR01000582">
    <property type="protein sequence ID" value="KKN63703.1"/>
    <property type="molecule type" value="Genomic_DNA"/>
</dbReference>
<dbReference type="AlphaFoldDB" id="A0A0F9VD20"/>
<organism evidence="1">
    <name type="scientific">marine sediment metagenome</name>
    <dbReference type="NCBI Taxonomy" id="412755"/>
    <lineage>
        <taxon>unclassified sequences</taxon>
        <taxon>metagenomes</taxon>
        <taxon>ecological metagenomes</taxon>
    </lineage>
</organism>
<dbReference type="Gene3D" id="2.60.120.200">
    <property type="match status" value="1"/>
</dbReference>